<keyword evidence="1" id="KW-0472">Membrane</keyword>
<reference evidence="2" key="2">
    <citation type="submission" date="2021-04" db="EMBL/GenBank/DDBJ databases">
        <authorList>
            <person name="Gilroy R."/>
        </authorList>
    </citation>
    <scope>NUCLEOTIDE SEQUENCE</scope>
    <source>
        <strain evidence="2">CHK188-11489</strain>
    </source>
</reference>
<keyword evidence="1" id="KW-1133">Transmembrane helix</keyword>
<proteinExistence type="predicted"/>
<feature type="transmembrane region" description="Helical" evidence="1">
    <location>
        <begin position="132"/>
        <end position="155"/>
    </location>
</feature>
<reference evidence="2" key="1">
    <citation type="journal article" date="2021" name="PeerJ">
        <title>Extensive microbial diversity within the chicken gut microbiome revealed by metagenomics and culture.</title>
        <authorList>
            <person name="Gilroy R."/>
            <person name="Ravi A."/>
            <person name="Getino M."/>
            <person name="Pursley I."/>
            <person name="Horton D.L."/>
            <person name="Alikhan N.F."/>
            <person name="Baker D."/>
            <person name="Gharbi K."/>
            <person name="Hall N."/>
            <person name="Watson M."/>
            <person name="Adriaenssens E.M."/>
            <person name="Foster-Nyarko E."/>
            <person name="Jarju S."/>
            <person name="Secka A."/>
            <person name="Antonio M."/>
            <person name="Oren A."/>
            <person name="Chaudhuri R.R."/>
            <person name="La Ragione R."/>
            <person name="Hildebrand F."/>
            <person name="Pallen M.J."/>
        </authorList>
    </citation>
    <scope>NUCLEOTIDE SEQUENCE</scope>
    <source>
        <strain evidence="2">CHK188-11489</strain>
    </source>
</reference>
<evidence type="ECO:0000256" key="1">
    <source>
        <dbReference type="SAM" id="Phobius"/>
    </source>
</evidence>
<feature type="transmembrane region" description="Helical" evidence="1">
    <location>
        <begin position="96"/>
        <end position="120"/>
    </location>
</feature>
<dbReference type="GO" id="GO:0022857">
    <property type="term" value="F:transmembrane transporter activity"/>
    <property type="evidence" value="ECO:0007669"/>
    <property type="project" value="InterPro"/>
</dbReference>
<evidence type="ECO:0000313" key="3">
    <source>
        <dbReference type="Proteomes" id="UP000824105"/>
    </source>
</evidence>
<dbReference type="Pfam" id="PF12822">
    <property type="entry name" value="ECF_trnsprt"/>
    <property type="match status" value="1"/>
</dbReference>
<protein>
    <submittedName>
        <fullName evidence="2">ECF transporter S component</fullName>
    </submittedName>
</protein>
<dbReference type="Proteomes" id="UP000824105">
    <property type="component" value="Unassembled WGS sequence"/>
</dbReference>
<dbReference type="InterPro" id="IPR024529">
    <property type="entry name" value="ECF_trnsprt_substrate-spec"/>
</dbReference>
<sequence length="209" mass="21953">MKNTNDRRKTPKVRTLTQLALLTAVVLVMAATPLGYLRVGPLTMSLLTVPVAIGAMLSGPTGGAWMGFVFGMTSFGNAVNGTGGLTAFAFQYDPVLCFLTCVGTRVACGLCCALLFRAAVRLLPARPKTACLIGALSAPILNTVFFMGCLLLFFYNMEQIQNLITTFGVSNPVALAASMVGLQGLIETAVCGAVATAVTVPLRKILKTR</sequence>
<dbReference type="AlphaFoldDB" id="A0A9D2FKF4"/>
<accession>A0A9D2FKF4</accession>
<gene>
    <name evidence="2" type="ORF">H9724_08995</name>
</gene>
<dbReference type="EMBL" id="DXBF01000069">
    <property type="protein sequence ID" value="HIZ62884.1"/>
    <property type="molecule type" value="Genomic_DNA"/>
</dbReference>
<keyword evidence="1" id="KW-0812">Transmembrane</keyword>
<organism evidence="2 3">
    <name type="scientific">Candidatus Gemmiger avistercoris</name>
    <dbReference type="NCBI Taxonomy" id="2838606"/>
    <lineage>
        <taxon>Bacteria</taxon>
        <taxon>Bacillati</taxon>
        <taxon>Bacillota</taxon>
        <taxon>Clostridia</taxon>
        <taxon>Eubacteriales</taxon>
        <taxon>Gemmiger</taxon>
    </lineage>
</organism>
<evidence type="ECO:0000313" key="2">
    <source>
        <dbReference type="EMBL" id="HIZ62884.1"/>
    </source>
</evidence>
<dbReference type="Gene3D" id="1.10.1760.20">
    <property type="match status" value="1"/>
</dbReference>
<comment type="caution">
    <text evidence="2">The sequence shown here is derived from an EMBL/GenBank/DDBJ whole genome shotgun (WGS) entry which is preliminary data.</text>
</comment>
<name>A0A9D2FKF4_9FIRM</name>